<dbReference type="NCBIfam" id="NF005559">
    <property type="entry name" value="PRK07231.1"/>
    <property type="match status" value="1"/>
</dbReference>
<evidence type="ECO:0000256" key="1">
    <source>
        <dbReference type="ARBA" id="ARBA00006484"/>
    </source>
</evidence>
<evidence type="ECO:0000313" key="3">
    <source>
        <dbReference type="EMBL" id="MFC5603439.1"/>
    </source>
</evidence>
<organism evidence="3 4">
    <name type="scientific">Sporosarcina koreensis</name>
    <dbReference type="NCBI Taxonomy" id="334735"/>
    <lineage>
        <taxon>Bacteria</taxon>
        <taxon>Bacillati</taxon>
        <taxon>Bacillota</taxon>
        <taxon>Bacilli</taxon>
        <taxon>Bacillales</taxon>
        <taxon>Caryophanaceae</taxon>
        <taxon>Sporosarcina</taxon>
    </lineage>
</organism>
<evidence type="ECO:0000256" key="2">
    <source>
        <dbReference type="ARBA" id="ARBA00023002"/>
    </source>
</evidence>
<comment type="caution">
    <text evidence="3">The sequence shown here is derived from an EMBL/GenBank/DDBJ whole genome shotgun (WGS) entry which is preliminary data.</text>
</comment>
<dbReference type="SUPFAM" id="SSF51735">
    <property type="entry name" value="NAD(P)-binding Rossmann-fold domains"/>
    <property type="match status" value="1"/>
</dbReference>
<dbReference type="EC" id="1.1.1.47" evidence="3"/>
<dbReference type="RefSeq" id="WP_381443902.1">
    <property type="nucleotide sequence ID" value="NZ_JBHSNP010000011.1"/>
</dbReference>
<dbReference type="PANTHER" id="PTHR24321:SF8">
    <property type="entry name" value="ESTRADIOL 17-BETA-DEHYDROGENASE 8-RELATED"/>
    <property type="match status" value="1"/>
</dbReference>
<reference evidence="4" key="1">
    <citation type="journal article" date="2019" name="Int. J. Syst. Evol. Microbiol.">
        <title>The Global Catalogue of Microorganisms (GCM) 10K type strain sequencing project: providing services to taxonomists for standard genome sequencing and annotation.</title>
        <authorList>
            <consortium name="The Broad Institute Genomics Platform"/>
            <consortium name="The Broad Institute Genome Sequencing Center for Infectious Disease"/>
            <person name="Wu L."/>
            <person name="Ma J."/>
        </authorList>
    </citation>
    <scope>NUCLEOTIDE SEQUENCE [LARGE SCALE GENOMIC DNA]</scope>
    <source>
        <strain evidence="4">KACC 11299</strain>
    </source>
</reference>
<name>A0ABW0TYS8_9BACL</name>
<accession>A0ABW0TYS8</accession>
<gene>
    <name evidence="3" type="ORF">ACFPTP_09390</name>
</gene>
<sequence length="242" mass="25977">MSRLSEKVVIITGAANGMGETFARLFIKEGAKVVLTDIEVKKGQKVAEELGENAIFIKHDVTNKEDWQVVVDKAENTFGPITGLVNNAGTAGKIVPLEEVTDEDFYKIFNLNAYSVFKGMQTVVKSMKKANGGGSIVNMSSTSGIVGSRNLIPYIASKFAIRGMTKVAALELAESNIRVNSVHPGGIATERAVIFDEVKKATPQGRAGEPEEVAYLVLHLISDESTFTTGSEYIVDGGFTAQ</sequence>
<keyword evidence="4" id="KW-1185">Reference proteome</keyword>
<dbReference type="PRINTS" id="PR00081">
    <property type="entry name" value="GDHRDH"/>
</dbReference>
<dbReference type="Proteomes" id="UP001596071">
    <property type="component" value="Unassembled WGS sequence"/>
</dbReference>
<dbReference type="InterPro" id="IPR002347">
    <property type="entry name" value="SDR_fam"/>
</dbReference>
<proteinExistence type="inferred from homology"/>
<dbReference type="Gene3D" id="3.40.50.720">
    <property type="entry name" value="NAD(P)-binding Rossmann-like Domain"/>
    <property type="match status" value="1"/>
</dbReference>
<dbReference type="Pfam" id="PF13561">
    <property type="entry name" value="adh_short_C2"/>
    <property type="match status" value="1"/>
</dbReference>
<dbReference type="PANTHER" id="PTHR24321">
    <property type="entry name" value="DEHYDROGENASES, SHORT CHAIN"/>
    <property type="match status" value="1"/>
</dbReference>
<evidence type="ECO:0000313" key="4">
    <source>
        <dbReference type="Proteomes" id="UP001596071"/>
    </source>
</evidence>
<dbReference type="GO" id="GO:0047936">
    <property type="term" value="F:glucose 1-dehydrogenase [NAD(P)+] activity"/>
    <property type="evidence" value="ECO:0007669"/>
    <property type="project" value="UniProtKB-EC"/>
</dbReference>
<protein>
    <submittedName>
        <fullName evidence="3">Glucose 1-dehydrogenase</fullName>
        <ecNumber evidence="3">1.1.1.47</ecNumber>
    </submittedName>
</protein>
<comment type="similarity">
    <text evidence="1">Belongs to the short-chain dehydrogenases/reductases (SDR) family.</text>
</comment>
<keyword evidence="2 3" id="KW-0560">Oxidoreductase</keyword>
<dbReference type="EMBL" id="JBHSNP010000011">
    <property type="protein sequence ID" value="MFC5603439.1"/>
    <property type="molecule type" value="Genomic_DNA"/>
</dbReference>
<dbReference type="PRINTS" id="PR00080">
    <property type="entry name" value="SDRFAMILY"/>
</dbReference>
<dbReference type="InterPro" id="IPR036291">
    <property type="entry name" value="NAD(P)-bd_dom_sf"/>
</dbReference>